<dbReference type="Pfam" id="PF18967">
    <property type="entry name" value="PycTM"/>
    <property type="match status" value="1"/>
</dbReference>
<reference evidence="10 11" key="1">
    <citation type="journal article" date="2010" name="Stand. Genomic Sci.">
        <title>Complete genome sequence of Streptosporangium roseum type strain (NI 9100).</title>
        <authorList>
            <person name="Nolan M."/>
            <person name="Sikorski J."/>
            <person name="Jando M."/>
            <person name="Lucas S."/>
            <person name="Lapidus A."/>
            <person name="Glavina Del Rio T."/>
            <person name="Chen F."/>
            <person name="Tice H."/>
            <person name="Pitluck S."/>
            <person name="Cheng J.F."/>
            <person name="Chertkov O."/>
            <person name="Sims D."/>
            <person name="Meincke L."/>
            <person name="Brettin T."/>
            <person name="Han C."/>
            <person name="Detter J.C."/>
            <person name="Bruce D."/>
            <person name="Goodwin L."/>
            <person name="Land M."/>
            <person name="Hauser L."/>
            <person name="Chang Y.J."/>
            <person name="Jeffries C.D."/>
            <person name="Ivanova N."/>
            <person name="Mavromatis K."/>
            <person name="Mikhailova N."/>
            <person name="Chen A."/>
            <person name="Palaniappan K."/>
            <person name="Chain P."/>
            <person name="Rohde M."/>
            <person name="Goker M."/>
            <person name="Bristow J."/>
            <person name="Eisen J.A."/>
            <person name="Markowitz V."/>
            <person name="Hugenholtz P."/>
            <person name="Kyrpides N.C."/>
            <person name="Klenk H.P."/>
        </authorList>
    </citation>
    <scope>NUCLEOTIDE SEQUENCE [LARGE SCALE GENOMIC DNA]</scope>
    <source>
        <strain evidence="11">ATCC 12428 / DSM 43021 / JCM 3005 / NI 9100</strain>
    </source>
</reference>
<dbReference type="InterPro" id="IPR043760">
    <property type="entry name" value="PycTM_dom"/>
</dbReference>
<keyword evidence="7 8" id="KW-0472">Membrane</keyword>
<accession>D2BCI5</accession>
<name>D2BCI5_STRRD</name>
<keyword evidence="2" id="KW-1003">Cell membrane</keyword>
<keyword evidence="11" id="KW-1185">Reference proteome</keyword>
<evidence type="ECO:0000256" key="6">
    <source>
        <dbReference type="ARBA" id="ARBA00023118"/>
    </source>
</evidence>
<sequence length="245" mass="26192">MTFSHNRVVLKIVGDTPTGHVAGGGAVRQERDETLGYITTVLADVRDDIGRVDRKAVALLVAAVLGVLLGNGWRPEELPSQVEWLWWTGVFFCVMGILMLAGALYPRSARLAGQTVERRRSYAGLAQAESPQDGDPPVEDSRAGAFARSALADLRARMASQETRVRADELVLGIRRLSAVADAKKRYVRRGTILLVVSVVCCALSVIVGQAITSWDFFGRPMAPAVQPTPAAGHCAPSGACGEPS</sequence>
<feature type="transmembrane region" description="Helical" evidence="8">
    <location>
        <begin position="85"/>
        <end position="105"/>
    </location>
</feature>
<dbReference type="EMBL" id="CP001814">
    <property type="protein sequence ID" value="ACZ90014.1"/>
    <property type="molecule type" value="Genomic_DNA"/>
</dbReference>
<dbReference type="eggNOG" id="ENOG5031HBP">
    <property type="taxonomic scope" value="Bacteria"/>
</dbReference>
<feature type="transmembrane region" description="Helical" evidence="8">
    <location>
        <begin position="193"/>
        <end position="212"/>
    </location>
</feature>
<evidence type="ECO:0000256" key="2">
    <source>
        <dbReference type="ARBA" id="ARBA00022475"/>
    </source>
</evidence>
<dbReference type="KEGG" id="sro:Sros_7327"/>
<protein>
    <recommendedName>
        <fullName evidence="9">Pycsar effector protein domain-containing protein</fullName>
    </recommendedName>
</protein>
<feature type="domain" description="Pycsar effector protein" evidence="9">
    <location>
        <begin position="40"/>
        <end position="208"/>
    </location>
</feature>
<keyword evidence="6" id="KW-0051">Antiviral defense</keyword>
<dbReference type="STRING" id="479432.Sros_7327"/>
<evidence type="ECO:0000256" key="3">
    <source>
        <dbReference type="ARBA" id="ARBA00022692"/>
    </source>
</evidence>
<evidence type="ECO:0000256" key="8">
    <source>
        <dbReference type="SAM" id="Phobius"/>
    </source>
</evidence>
<evidence type="ECO:0000313" key="10">
    <source>
        <dbReference type="EMBL" id="ACZ90014.1"/>
    </source>
</evidence>
<evidence type="ECO:0000256" key="7">
    <source>
        <dbReference type="ARBA" id="ARBA00023136"/>
    </source>
</evidence>
<proteinExistence type="predicted"/>
<gene>
    <name evidence="10" type="ordered locus">Sros_7327</name>
</gene>
<dbReference type="HOGENOM" id="CLU_1133110_0_0_11"/>
<dbReference type="Proteomes" id="UP000002029">
    <property type="component" value="Chromosome"/>
</dbReference>
<keyword evidence="3 8" id="KW-0812">Transmembrane</keyword>
<organism evidence="10 11">
    <name type="scientific">Streptosporangium roseum (strain ATCC 12428 / DSM 43021 / JCM 3005 / KCTC 9067 / NCIMB 10171 / NRRL 2505 / NI 9100)</name>
    <dbReference type="NCBI Taxonomy" id="479432"/>
    <lineage>
        <taxon>Bacteria</taxon>
        <taxon>Bacillati</taxon>
        <taxon>Actinomycetota</taxon>
        <taxon>Actinomycetes</taxon>
        <taxon>Streptosporangiales</taxon>
        <taxon>Streptosporangiaceae</taxon>
        <taxon>Streptosporangium</taxon>
    </lineage>
</organism>
<evidence type="ECO:0000313" key="11">
    <source>
        <dbReference type="Proteomes" id="UP000002029"/>
    </source>
</evidence>
<evidence type="ECO:0000256" key="4">
    <source>
        <dbReference type="ARBA" id="ARBA00022741"/>
    </source>
</evidence>
<keyword evidence="4" id="KW-0547">Nucleotide-binding</keyword>
<keyword evidence="5 8" id="KW-1133">Transmembrane helix</keyword>
<evidence type="ECO:0000256" key="5">
    <source>
        <dbReference type="ARBA" id="ARBA00022989"/>
    </source>
</evidence>
<feature type="transmembrane region" description="Helical" evidence="8">
    <location>
        <begin position="56"/>
        <end position="73"/>
    </location>
</feature>
<evidence type="ECO:0000256" key="1">
    <source>
        <dbReference type="ARBA" id="ARBA00004236"/>
    </source>
</evidence>
<evidence type="ECO:0000259" key="9">
    <source>
        <dbReference type="Pfam" id="PF18967"/>
    </source>
</evidence>
<dbReference type="AlphaFoldDB" id="D2BCI5"/>
<comment type="subcellular location">
    <subcellularLocation>
        <location evidence="1">Cell membrane</location>
    </subcellularLocation>
</comment>